<accession>A0A2I1N9Z3</accession>
<gene>
    <name evidence="3" type="ORF">CYJ41_04875</name>
</gene>
<evidence type="ECO:0000313" key="3">
    <source>
        <dbReference type="EMBL" id="PKZ29175.1"/>
    </source>
</evidence>
<dbReference type="InterPro" id="IPR005546">
    <property type="entry name" value="Autotransporte_beta"/>
</dbReference>
<feature type="domain" description="Autotransporter" evidence="2">
    <location>
        <begin position="2086"/>
        <end position="2363"/>
    </location>
</feature>
<protein>
    <recommendedName>
        <fullName evidence="2">Autotransporter domain-containing protein</fullName>
    </recommendedName>
</protein>
<dbReference type="PROSITE" id="PS51208">
    <property type="entry name" value="AUTOTRANSPORTER"/>
    <property type="match status" value="1"/>
</dbReference>
<comment type="caution">
    <text evidence="3">The sequence shown here is derived from an EMBL/GenBank/DDBJ whole genome shotgun (WGS) entry which is preliminary data.</text>
</comment>
<dbReference type="Gene3D" id="2.40.128.130">
    <property type="entry name" value="Autotransporter beta-domain"/>
    <property type="match status" value="1"/>
</dbReference>
<sequence>MQKSIFLKVLVLLLGTQMSLSAKSIIPHFTTNLDDNHSYQIGVNWLWLKQKSPNSFSNNIDGLNHDGLTTKTKNGDYIDKNLLKKHITEIENEKLLLSSGYEIPHFLAKNKSSGSELKITNFNPVIIEKEISIKKPSYGDKDWNLEDMLPKTNSTNPFFDIPVASPVFVPNVNKPKPINNININLVGSGVVLYSDAYYLNTKMEDQYEKQSNFSQVTFEKGTFLKISPDFKDNNFEKRNDGILKIKDYQVTKPLFYNEGELEHKDPSEEGSTDIKKDMGHFLNAIRTAPYTKFKKGVKIYTDSKSYNPESSIVSNGYDREYGFTVVMETYPNEEYNYNLYKDIINFETADIGKINDKLANDEDKIDDNLTYFMPKDLEIGGQKDKSKVPLVYFENEGTVEIADKAKGFLMTVVNLASNKLYIANNKGSIVLLPRYDEDQKAAVFFYSPDIGQEPDTKEHIINVNTGDINLFGSHTMGFLATAAFEDDYGGSLKDSILSFINDGNLIVNGAKSIGIAIAGDKGDLGTGSNVHAFKPITLRGDETIGFYNENNTLNKDNKSFNTMKIIIADKGNETDDYKSKIANDKLDIKEDGEEGKIFKSQSNTTGNDERSVDNAIAIVYDANKPSSVMDLARTDIQINANSTNGIGIYAKNGTIKLSGENNDAKIIDSFDEKIVNKINENFKNDTNHVININGGKNNVALYSADKSKIIYNGDININGGKDFEGKESTDNRAILATDQGEIEFQGKLNVGKDDSLITSNAVVYSDDAEVAIKKDSTINMNLADNSNGFYALNSLKPTNPDLENSQSQIKIEEGVNVKLNGNGVGITAGNGGHIDISGANINATGLKSALASIADGTNTSYINAENAIITYDGDSYATYSSQKKAKINLNNATIKLMGNSYGIALDYDKANKTYDVKGLMGKVKIEPLSDKANLFTIKGYKDLKTSLFKDEGGALNLQDTIGDFSYEIDRSDPNGRKATLALIDGLENFTIDSDIDKSLAGQRGDKISDMKNDDEKIAFNFAKNIKIQRAKITLDSGKKVEAVMNEDELKNLSMSKPFAIAVSAGPNATKKDETSITLKNNSKVIVDSKVQKEDAGVGLYIDFGKVNTDKGSSIKVGSSNTKKATGIYAVSSDVTNDGTIQTDSSLSIGAMLYAQNPEQPYSQTFIDHIGGTSELKSSITNNGDIVVTGERSAGIYVDNNLNKDKNAYTAVNNKSINVKAAKSIAMASSNSTLTNKGNINLNEKSDSSIAMYGKEFQDEKQTTNSISTLKNSGRISINSNHSAGMLNKSVNNDSSTQLLNGGEIISSKNTSKVTAISGKNIDVENGSKIDLRGKNSVGIYADNSSDVNVEENAKISIGDDSIILYSKSDDNTNIDYNIKNTEISGKNQTAIYLENSKENVNKLILTSNSVFDVKGEDSKALHLKSIGNPSNYTFDDITFNLKGKNNVAVLAEGSTNVSLGANSKINMDELAYGSIGLALQDSDNKTITIANKGTINVAKSDKDNKIYSAAIALFSPGIAINKGTINTDDESVGMYGIENKDVNLQNEGEININKNAVAMYIKNGAATNSGKININGENGVGMYATKKGGSLINSGAILASSQGIGMFGNEYTKVSNLNKILLNNENSVGIYTKNEAVNKGNISLLGDSSIGIFAKNILNEGVIDLNSKGENDKFSATLVGDNIINTGTINLNKKYEVGMYGVGTSTNKAVLTNDGVINLNANNQIGMYAKFADVKNSGDININAQDSIGIYADNSVIDNTGKITLNADNSVGVYMINGSYFKNRGEIKIIGNSKSVVKDDEEINIALPGIASFRPNEVHKDKFKGVDIEVNKNTQNFEDFNVKYDNETYNTQNSVKLSNSQIANNLDLSFLNKTTNIEIPKNLDNKSKKKIVKNNIVAMYADTSGVNLTKPIKGLGNLNKDDKIILYVGAEAANYTNKKVINLDQSLMKPFIDELDKSTAIKAVYSGSLTWQAFVTFDKNAKNNHKIKSFAMSKIPYVNFIKKDSKYKDLYIELDKKYEKAIVGSNDKKIFNKLNLLGKNEEFKLHKNLKSLGGFEYASTQTRAYSSADIYDREFNDLMRWDTNTTDTTKFKVFGANTKRDQRVDGVLGYDKNAYGLFVLNNFNLQMDGTSNGVFGGIAKERYEFKNDYKSKEDALTAQIGYYVDRKVLNEEVNHLLKIAATGSTREMKRYTLDKDFWAKSKYYTLGFDVKNSFYKEYKFDSGFKISPYAGVDLGYGIIDNIKEKSGNTLLLDVDSKDYYSIRPNLGIELGYTHLLDENSYFNVLLDSKIYKEFGKINRANNLARFKDTNSYFSLPKEDKEDKGAEFTLVGKYENGNFGASLKGGYQTQFKDKFIGLDLRIKF</sequence>
<evidence type="ECO:0000259" key="2">
    <source>
        <dbReference type="PROSITE" id="PS51208"/>
    </source>
</evidence>
<name>A0A2I1N9Z3_9BACT</name>
<dbReference type="EMBL" id="PKHU01000004">
    <property type="protein sequence ID" value="PKZ29175.1"/>
    <property type="molecule type" value="Genomic_DNA"/>
</dbReference>
<evidence type="ECO:0000313" key="4">
    <source>
        <dbReference type="Proteomes" id="UP000234639"/>
    </source>
</evidence>
<organism evidence="3 4">
    <name type="scientific">Campylobacter ureolyticus</name>
    <dbReference type="NCBI Taxonomy" id="827"/>
    <lineage>
        <taxon>Bacteria</taxon>
        <taxon>Pseudomonadati</taxon>
        <taxon>Campylobacterota</taxon>
        <taxon>Epsilonproteobacteria</taxon>
        <taxon>Campylobacterales</taxon>
        <taxon>Campylobacteraceae</taxon>
        <taxon>Campylobacter</taxon>
    </lineage>
</organism>
<dbReference type="Pfam" id="PF03797">
    <property type="entry name" value="Autotransporter"/>
    <property type="match status" value="1"/>
</dbReference>
<dbReference type="SUPFAM" id="SSF103515">
    <property type="entry name" value="Autotransporter"/>
    <property type="match status" value="1"/>
</dbReference>
<evidence type="ECO:0000256" key="1">
    <source>
        <dbReference type="SAM" id="SignalP"/>
    </source>
</evidence>
<dbReference type="RefSeq" id="WP_101637230.1">
    <property type="nucleotide sequence ID" value="NZ_PKHU01000004.1"/>
</dbReference>
<dbReference type="InterPro" id="IPR036709">
    <property type="entry name" value="Autotransporte_beta_dom_sf"/>
</dbReference>
<reference evidence="3 4" key="1">
    <citation type="submission" date="2017-12" db="EMBL/GenBank/DDBJ databases">
        <title>Phylogenetic diversity of female urinary microbiome.</title>
        <authorList>
            <person name="Thomas-White K."/>
            <person name="Wolfe A.J."/>
        </authorList>
    </citation>
    <scope>NUCLEOTIDE SEQUENCE [LARGE SCALE GENOMIC DNA]</scope>
    <source>
        <strain evidence="3 4">UMB0112</strain>
    </source>
</reference>
<dbReference type="SMART" id="SM00869">
    <property type="entry name" value="Autotransporter"/>
    <property type="match status" value="1"/>
</dbReference>
<proteinExistence type="predicted"/>
<feature type="chain" id="PRO_5014178065" description="Autotransporter domain-containing protein" evidence="1">
    <location>
        <begin position="23"/>
        <end position="2363"/>
    </location>
</feature>
<feature type="signal peptide" evidence="1">
    <location>
        <begin position="1"/>
        <end position="22"/>
    </location>
</feature>
<dbReference type="Proteomes" id="UP000234639">
    <property type="component" value="Unassembled WGS sequence"/>
</dbReference>
<keyword evidence="1" id="KW-0732">Signal</keyword>